<evidence type="ECO:0000256" key="2">
    <source>
        <dbReference type="ARBA" id="ARBA00022729"/>
    </source>
</evidence>
<protein>
    <submittedName>
        <fullName evidence="6">OmpH family outer membrane protein</fullName>
    </submittedName>
</protein>
<dbReference type="RefSeq" id="WP_377176946.1">
    <property type="nucleotide sequence ID" value="NZ_JBHTMY010000002.1"/>
</dbReference>
<feature type="compositionally biased region" description="Acidic residues" evidence="4">
    <location>
        <begin position="174"/>
        <end position="191"/>
    </location>
</feature>
<evidence type="ECO:0000256" key="5">
    <source>
        <dbReference type="SAM" id="SignalP"/>
    </source>
</evidence>
<evidence type="ECO:0000313" key="7">
    <source>
        <dbReference type="Proteomes" id="UP001597201"/>
    </source>
</evidence>
<dbReference type="PROSITE" id="PS51257">
    <property type="entry name" value="PROKAR_LIPOPROTEIN"/>
    <property type="match status" value="1"/>
</dbReference>
<evidence type="ECO:0000256" key="3">
    <source>
        <dbReference type="SAM" id="Coils"/>
    </source>
</evidence>
<keyword evidence="3" id="KW-0175">Coiled coil</keyword>
<keyword evidence="7" id="KW-1185">Reference proteome</keyword>
<feature type="chain" id="PRO_5045182597" evidence="5">
    <location>
        <begin position="20"/>
        <end position="191"/>
    </location>
</feature>
<dbReference type="Gene3D" id="3.30.910.20">
    <property type="entry name" value="Skp domain"/>
    <property type="match status" value="1"/>
</dbReference>
<dbReference type="SMART" id="SM00935">
    <property type="entry name" value="OmpH"/>
    <property type="match status" value="1"/>
</dbReference>
<dbReference type="Proteomes" id="UP001597201">
    <property type="component" value="Unassembled WGS sequence"/>
</dbReference>
<evidence type="ECO:0000313" key="6">
    <source>
        <dbReference type="EMBL" id="MFD1315022.1"/>
    </source>
</evidence>
<comment type="caution">
    <text evidence="6">The sequence shown here is derived from an EMBL/GenBank/DDBJ whole genome shotgun (WGS) entry which is preliminary data.</text>
</comment>
<sequence length="191" mass="21740">MKKLLGVLMLLVFFTSCNQQKIAYVDFEKIVKEYNGSIEAEKEMQAESDQLSAGLDQMASEFQANVQNYQQKMQGLSATAKAEQEQVLMQQQQRLQQQQQMAQQQLQTKGQEKMDKINDEIEAYIKEYALKNGYSFILGTSDMTNTVLFGDEKLDLTEVVIENLNKLSEVSETPVEEAVEEMSEEEPASNN</sequence>
<dbReference type="EMBL" id="JBHTMY010000002">
    <property type="protein sequence ID" value="MFD1315022.1"/>
    <property type="molecule type" value="Genomic_DNA"/>
</dbReference>
<feature type="signal peptide" evidence="5">
    <location>
        <begin position="1"/>
        <end position="19"/>
    </location>
</feature>
<dbReference type="PANTHER" id="PTHR35089">
    <property type="entry name" value="CHAPERONE PROTEIN SKP"/>
    <property type="match status" value="1"/>
</dbReference>
<organism evidence="6 7">
    <name type="scientific">Namhaeicola litoreus</name>
    <dbReference type="NCBI Taxonomy" id="1052145"/>
    <lineage>
        <taxon>Bacteria</taxon>
        <taxon>Pseudomonadati</taxon>
        <taxon>Bacteroidota</taxon>
        <taxon>Flavobacteriia</taxon>
        <taxon>Flavobacteriales</taxon>
        <taxon>Flavobacteriaceae</taxon>
        <taxon>Namhaeicola</taxon>
    </lineage>
</organism>
<dbReference type="Pfam" id="PF03938">
    <property type="entry name" value="OmpH"/>
    <property type="match status" value="1"/>
</dbReference>
<dbReference type="InterPro" id="IPR024930">
    <property type="entry name" value="Skp_dom_sf"/>
</dbReference>
<proteinExistence type="inferred from homology"/>
<evidence type="ECO:0000256" key="4">
    <source>
        <dbReference type="SAM" id="MobiDB-lite"/>
    </source>
</evidence>
<dbReference type="PANTHER" id="PTHR35089:SF1">
    <property type="entry name" value="CHAPERONE PROTEIN SKP"/>
    <property type="match status" value="1"/>
</dbReference>
<name>A0ABW3Y1X8_9FLAO</name>
<accession>A0ABW3Y1X8</accession>
<evidence type="ECO:0000256" key="1">
    <source>
        <dbReference type="ARBA" id="ARBA00009091"/>
    </source>
</evidence>
<gene>
    <name evidence="6" type="ORF">ACFQ39_05295</name>
</gene>
<keyword evidence="2 5" id="KW-0732">Signal</keyword>
<feature type="region of interest" description="Disordered" evidence="4">
    <location>
        <begin position="171"/>
        <end position="191"/>
    </location>
</feature>
<reference evidence="7" key="1">
    <citation type="journal article" date="2019" name="Int. J. Syst. Evol. Microbiol.">
        <title>The Global Catalogue of Microorganisms (GCM) 10K type strain sequencing project: providing services to taxonomists for standard genome sequencing and annotation.</title>
        <authorList>
            <consortium name="The Broad Institute Genomics Platform"/>
            <consortium name="The Broad Institute Genome Sequencing Center for Infectious Disease"/>
            <person name="Wu L."/>
            <person name="Ma J."/>
        </authorList>
    </citation>
    <scope>NUCLEOTIDE SEQUENCE [LARGE SCALE GENOMIC DNA]</scope>
    <source>
        <strain evidence="7">CCUG 61485</strain>
    </source>
</reference>
<feature type="coiled-coil region" evidence="3">
    <location>
        <begin position="59"/>
        <end position="108"/>
    </location>
</feature>
<comment type="similarity">
    <text evidence="1">Belongs to the Skp family.</text>
</comment>
<dbReference type="SUPFAM" id="SSF111384">
    <property type="entry name" value="OmpH-like"/>
    <property type="match status" value="1"/>
</dbReference>
<dbReference type="InterPro" id="IPR005632">
    <property type="entry name" value="Chaperone_Skp"/>
</dbReference>